<comment type="caution">
    <text evidence="3">The sequence shown here is derived from an EMBL/GenBank/DDBJ whole genome shotgun (WGS) entry which is preliminary data.</text>
</comment>
<keyword evidence="1" id="KW-0812">Transmembrane</keyword>
<keyword evidence="1" id="KW-0472">Membrane</keyword>
<feature type="transmembrane region" description="Helical" evidence="1">
    <location>
        <begin position="44"/>
        <end position="63"/>
    </location>
</feature>
<organism evidence="3 4">
    <name type="scientific">Agromyces binzhouensis</name>
    <dbReference type="NCBI Taxonomy" id="1817495"/>
    <lineage>
        <taxon>Bacteria</taxon>
        <taxon>Bacillati</taxon>
        <taxon>Actinomycetota</taxon>
        <taxon>Actinomycetes</taxon>
        <taxon>Micrococcales</taxon>
        <taxon>Microbacteriaceae</taxon>
        <taxon>Agromyces</taxon>
    </lineage>
</organism>
<dbReference type="EMBL" id="SDPL01000450">
    <property type="protein sequence ID" value="RXZ43496.1"/>
    <property type="molecule type" value="Genomic_DNA"/>
</dbReference>
<dbReference type="OrthoDB" id="5006825at2"/>
<feature type="domain" description="Inner membrane protein YgaP-like transmembrane" evidence="2">
    <location>
        <begin position="15"/>
        <end position="64"/>
    </location>
</feature>
<name>A0A4Q2JBA9_9MICO</name>
<evidence type="ECO:0000313" key="4">
    <source>
        <dbReference type="Proteomes" id="UP000292881"/>
    </source>
</evidence>
<dbReference type="RefSeq" id="WP_129235774.1">
    <property type="nucleotide sequence ID" value="NZ_JBHXVJ010000009.1"/>
</dbReference>
<keyword evidence="4" id="KW-1185">Reference proteome</keyword>
<feature type="transmembrane region" description="Helical" evidence="1">
    <location>
        <begin position="21"/>
        <end position="38"/>
    </location>
</feature>
<evidence type="ECO:0000256" key="1">
    <source>
        <dbReference type="SAM" id="Phobius"/>
    </source>
</evidence>
<dbReference type="InterPro" id="IPR021309">
    <property type="entry name" value="YgaP-like_TM"/>
</dbReference>
<keyword evidence="1" id="KW-1133">Transmembrane helix</keyword>
<evidence type="ECO:0000259" key="2">
    <source>
        <dbReference type="Pfam" id="PF11127"/>
    </source>
</evidence>
<evidence type="ECO:0000313" key="3">
    <source>
        <dbReference type="EMBL" id="RXZ43496.1"/>
    </source>
</evidence>
<accession>A0A4Q2JBA9</accession>
<sequence>MNRVVRALTSRSCAVSRGERVLRGVIAVFLAAFAASNLENLWCAIPAGICATFLAIGAVTGWCPTDLFSRSALETEPNVLGYPEARRQLLG</sequence>
<reference evidence="3 4" key="1">
    <citation type="submission" date="2019-01" db="EMBL/GenBank/DDBJ databases">
        <authorList>
            <person name="Li J."/>
        </authorList>
    </citation>
    <scope>NUCLEOTIDE SEQUENCE [LARGE SCALE GENOMIC DNA]</scope>
    <source>
        <strain evidence="3 4">CGMCC 4.7180</strain>
    </source>
</reference>
<dbReference type="Pfam" id="PF11127">
    <property type="entry name" value="YgaP-like_TM"/>
    <property type="match status" value="1"/>
</dbReference>
<proteinExistence type="predicted"/>
<dbReference type="AlphaFoldDB" id="A0A4Q2JBA9"/>
<gene>
    <name evidence="3" type="ORF">ESO86_15545</name>
</gene>
<dbReference type="Proteomes" id="UP000292881">
    <property type="component" value="Unassembled WGS sequence"/>
</dbReference>
<protein>
    <submittedName>
        <fullName evidence="3">DUF2892 domain-containing protein</fullName>
    </submittedName>
</protein>